<reference evidence="3" key="1">
    <citation type="submission" date="2016-10" db="EMBL/GenBank/DDBJ databases">
        <title>Genome sequence of Streptomyces mangrovisoli MUSC 149.</title>
        <authorList>
            <person name="Lee L.-H."/>
            <person name="Ser H.-L."/>
        </authorList>
    </citation>
    <scope>NUCLEOTIDE SEQUENCE [LARGE SCALE GENOMIC DNA]</scope>
    <source>
        <strain evidence="3">MUSC 149</strain>
    </source>
</reference>
<evidence type="ECO:0000256" key="1">
    <source>
        <dbReference type="SAM" id="MobiDB-lite"/>
    </source>
</evidence>
<accession>A0A1J4NR72</accession>
<evidence type="ECO:0000313" key="3">
    <source>
        <dbReference type="EMBL" id="OIJ63749.1"/>
    </source>
</evidence>
<dbReference type="AlphaFoldDB" id="A0A1J4NR72"/>
<keyword evidence="2" id="KW-0812">Transmembrane</keyword>
<evidence type="ECO:0000256" key="2">
    <source>
        <dbReference type="SAM" id="Phobius"/>
    </source>
</evidence>
<name>A0A1J4NR72_9ACTN</name>
<protein>
    <submittedName>
        <fullName evidence="3">Uncharacterized protein</fullName>
    </submittedName>
</protein>
<feature type="region of interest" description="Disordered" evidence="1">
    <location>
        <begin position="46"/>
        <end position="70"/>
    </location>
</feature>
<feature type="transmembrane region" description="Helical" evidence="2">
    <location>
        <begin position="6"/>
        <end position="29"/>
    </location>
</feature>
<dbReference type="STRING" id="1428628.WN71_032375"/>
<keyword evidence="4" id="KW-1185">Reference proteome</keyword>
<comment type="caution">
    <text evidence="3">The sequence shown here is derived from an EMBL/GenBank/DDBJ whole genome shotgun (WGS) entry which is preliminary data.</text>
</comment>
<proteinExistence type="predicted"/>
<sequence>MYTRSVQIVAAGGTAQVAAVAGVIVTVLLQGVGRIRPGVPVPVRPGLPSAAHGHRRAPGEGRRARVPGCL</sequence>
<organism evidence="3 4">
    <name type="scientific">Streptomyces mangrovisoli</name>
    <dbReference type="NCBI Taxonomy" id="1428628"/>
    <lineage>
        <taxon>Bacteria</taxon>
        <taxon>Bacillati</taxon>
        <taxon>Actinomycetota</taxon>
        <taxon>Actinomycetes</taxon>
        <taxon>Kitasatosporales</taxon>
        <taxon>Streptomycetaceae</taxon>
        <taxon>Streptomyces</taxon>
    </lineage>
</organism>
<evidence type="ECO:0000313" key="4">
    <source>
        <dbReference type="Proteomes" id="UP000034196"/>
    </source>
</evidence>
<dbReference type="EMBL" id="LAVA02000096">
    <property type="protein sequence ID" value="OIJ63749.1"/>
    <property type="molecule type" value="Genomic_DNA"/>
</dbReference>
<keyword evidence="2" id="KW-1133">Transmembrane helix</keyword>
<dbReference type="Proteomes" id="UP000034196">
    <property type="component" value="Unassembled WGS sequence"/>
</dbReference>
<gene>
    <name evidence="3" type="ORF">WN71_032375</name>
</gene>
<keyword evidence="2" id="KW-0472">Membrane</keyword>